<dbReference type="AlphaFoldDB" id="A0A939FES3"/>
<dbReference type="EMBL" id="JAFLRJ010000860">
    <property type="protein sequence ID" value="MBO0517795.1"/>
    <property type="molecule type" value="Genomic_DNA"/>
</dbReference>
<dbReference type="Pfam" id="PF03633">
    <property type="entry name" value="Glyco_hydro_65C"/>
    <property type="match status" value="1"/>
</dbReference>
<keyword evidence="4" id="KW-1185">Reference proteome</keyword>
<dbReference type="InterPro" id="IPR005194">
    <property type="entry name" value="Glyco_hydro_65_C"/>
</dbReference>
<comment type="caution">
    <text evidence="3">The sequence shown here is derived from an EMBL/GenBank/DDBJ whole genome shotgun (WGS) entry which is preliminary data.</text>
</comment>
<protein>
    <recommendedName>
        <fullName evidence="2">Glycoside hydrolase family 65 C-terminal domain-containing protein</fullName>
    </recommendedName>
</protein>
<name>A0A939FES3_9ACTN</name>
<accession>A0A939FES3</accession>
<feature type="compositionally biased region" description="Basic and acidic residues" evidence="1">
    <location>
        <begin position="61"/>
        <end position="75"/>
    </location>
</feature>
<proteinExistence type="predicted"/>
<feature type="non-terminal residue" evidence="3">
    <location>
        <position position="75"/>
    </location>
</feature>
<feature type="domain" description="Glycoside hydrolase family 65 C-terminal" evidence="2">
    <location>
        <begin position="7"/>
        <end position="50"/>
    </location>
</feature>
<evidence type="ECO:0000259" key="2">
    <source>
        <dbReference type="Pfam" id="PF03633"/>
    </source>
</evidence>
<reference evidence="3" key="1">
    <citation type="submission" date="2021-03" db="EMBL/GenBank/DDBJ databases">
        <title>Streptomyces poriferae sp. nov., a novel marine sponge-derived Actinobacteria species with anti-MRSA activity.</title>
        <authorList>
            <person name="Sandoval-Powers M."/>
            <person name="Kralova S."/>
            <person name="Nguyen G.-S."/>
            <person name="Fawwal D."/>
            <person name="Degnes K."/>
            <person name="Klinkenberg G."/>
            <person name="Sletta H."/>
            <person name="Wentzel A."/>
            <person name="Liles M.R."/>
        </authorList>
    </citation>
    <scope>NUCLEOTIDE SEQUENCE</scope>
    <source>
        <strain evidence="3">DSM 41794</strain>
    </source>
</reference>
<feature type="region of interest" description="Disordered" evidence="1">
    <location>
        <begin position="35"/>
        <end position="75"/>
    </location>
</feature>
<evidence type="ECO:0000313" key="4">
    <source>
        <dbReference type="Proteomes" id="UP000664167"/>
    </source>
</evidence>
<evidence type="ECO:0000313" key="3">
    <source>
        <dbReference type="EMBL" id="MBO0517795.1"/>
    </source>
</evidence>
<dbReference type="RefSeq" id="WP_206969678.1">
    <property type="nucleotide sequence ID" value="NZ_JAFLRJ010000860.1"/>
</dbReference>
<evidence type="ECO:0000256" key="1">
    <source>
        <dbReference type="SAM" id="MobiDB-lite"/>
    </source>
</evidence>
<organism evidence="3 4">
    <name type="scientific">Streptomyces beijiangensis</name>
    <dbReference type="NCBI Taxonomy" id="163361"/>
    <lineage>
        <taxon>Bacteria</taxon>
        <taxon>Bacillati</taxon>
        <taxon>Actinomycetota</taxon>
        <taxon>Actinomycetes</taxon>
        <taxon>Kitasatosporales</taxon>
        <taxon>Streptomycetaceae</taxon>
        <taxon>Streptomyces</taxon>
    </lineage>
</organism>
<gene>
    <name evidence="3" type="ORF">J0695_39525</name>
</gene>
<sequence length="75" mass="8272">MLTPGLSQGVRLDHLSWQGRDLAVRIGARTTHITLRSGPPMSVQLPDGKHEMRAGDTITTETRRPDLTPTDDLAR</sequence>
<dbReference type="Proteomes" id="UP000664167">
    <property type="component" value="Unassembled WGS sequence"/>
</dbReference>